<keyword evidence="2" id="KW-1185">Reference proteome</keyword>
<name>A0A6G1E5E9_9ORYZ</name>
<accession>A0A6G1E5E9</accession>
<proteinExistence type="predicted"/>
<dbReference type="AlphaFoldDB" id="A0A6G1E5E9"/>
<sequence length="64" mass="7049">MPPSTMAAIDTTPDWRTPIVNILTDRAEGLIGTEERQLRQRARGYVLVEEALYKTGVCAPCSDA</sequence>
<organism evidence="1 2">
    <name type="scientific">Oryza meyeriana var. granulata</name>
    <dbReference type="NCBI Taxonomy" id="110450"/>
    <lineage>
        <taxon>Eukaryota</taxon>
        <taxon>Viridiplantae</taxon>
        <taxon>Streptophyta</taxon>
        <taxon>Embryophyta</taxon>
        <taxon>Tracheophyta</taxon>
        <taxon>Spermatophyta</taxon>
        <taxon>Magnoliopsida</taxon>
        <taxon>Liliopsida</taxon>
        <taxon>Poales</taxon>
        <taxon>Poaceae</taxon>
        <taxon>BOP clade</taxon>
        <taxon>Oryzoideae</taxon>
        <taxon>Oryzeae</taxon>
        <taxon>Oryzinae</taxon>
        <taxon>Oryza</taxon>
        <taxon>Oryza meyeriana</taxon>
    </lineage>
</organism>
<dbReference type="EMBL" id="SPHZ02000005">
    <property type="protein sequence ID" value="KAF0919712.1"/>
    <property type="molecule type" value="Genomic_DNA"/>
</dbReference>
<dbReference type="Proteomes" id="UP000479710">
    <property type="component" value="Unassembled WGS sequence"/>
</dbReference>
<evidence type="ECO:0000313" key="1">
    <source>
        <dbReference type="EMBL" id="KAF0919712.1"/>
    </source>
</evidence>
<evidence type="ECO:0000313" key="2">
    <source>
        <dbReference type="Proteomes" id="UP000479710"/>
    </source>
</evidence>
<reference evidence="1 2" key="1">
    <citation type="submission" date="2019-11" db="EMBL/GenBank/DDBJ databases">
        <title>Whole genome sequence of Oryza granulata.</title>
        <authorList>
            <person name="Li W."/>
        </authorList>
    </citation>
    <scope>NUCLEOTIDE SEQUENCE [LARGE SCALE GENOMIC DNA]</scope>
    <source>
        <strain evidence="2">cv. Menghai</strain>
        <tissue evidence="1">Leaf</tissue>
    </source>
</reference>
<protein>
    <submittedName>
        <fullName evidence="1">Uncharacterized protein</fullName>
    </submittedName>
</protein>
<gene>
    <name evidence="1" type="ORF">E2562_030960</name>
</gene>
<comment type="caution">
    <text evidence="1">The sequence shown here is derived from an EMBL/GenBank/DDBJ whole genome shotgun (WGS) entry which is preliminary data.</text>
</comment>